<comment type="caution">
    <text evidence="2">The sequence shown here is derived from an EMBL/GenBank/DDBJ whole genome shotgun (WGS) entry which is preliminary data.</text>
</comment>
<dbReference type="EMBL" id="JAJVDC020000043">
    <property type="protein sequence ID" value="KAL1630991.1"/>
    <property type="molecule type" value="Genomic_DNA"/>
</dbReference>
<organism evidence="2 3">
    <name type="scientific">Neofusicoccum ribis</name>
    <dbReference type="NCBI Taxonomy" id="45134"/>
    <lineage>
        <taxon>Eukaryota</taxon>
        <taxon>Fungi</taxon>
        <taxon>Dikarya</taxon>
        <taxon>Ascomycota</taxon>
        <taxon>Pezizomycotina</taxon>
        <taxon>Dothideomycetes</taxon>
        <taxon>Dothideomycetes incertae sedis</taxon>
        <taxon>Botryosphaeriales</taxon>
        <taxon>Botryosphaeriaceae</taxon>
        <taxon>Neofusicoccum</taxon>
    </lineage>
</organism>
<protein>
    <submittedName>
        <fullName evidence="2">Uncharacterized protein</fullName>
    </submittedName>
</protein>
<gene>
    <name evidence="2" type="ORF">SLS56_004665</name>
</gene>
<reference evidence="2 3" key="1">
    <citation type="submission" date="2024-02" db="EMBL/GenBank/DDBJ databases">
        <title>De novo assembly and annotation of 12 fungi associated with fruit tree decline syndrome in Ontario, Canada.</title>
        <authorList>
            <person name="Sulman M."/>
            <person name="Ellouze W."/>
            <person name="Ilyukhin E."/>
        </authorList>
    </citation>
    <scope>NUCLEOTIDE SEQUENCE [LARGE SCALE GENOMIC DNA]</scope>
    <source>
        <strain evidence="2 3">M1-105</strain>
    </source>
</reference>
<feature type="compositionally biased region" description="Polar residues" evidence="1">
    <location>
        <begin position="259"/>
        <end position="290"/>
    </location>
</feature>
<name>A0ABR3SVP3_9PEZI</name>
<evidence type="ECO:0000313" key="2">
    <source>
        <dbReference type="EMBL" id="KAL1630991.1"/>
    </source>
</evidence>
<feature type="compositionally biased region" description="Basic and acidic residues" evidence="1">
    <location>
        <begin position="83"/>
        <end position="98"/>
    </location>
</feature>
<dbReference type="Proteomes" id="UP001521116">
    <property type="component" value="Unassembled WGS sequence"/>
</dbReference>
<evidence type="ECO:0000256" key="1">
    <source>
        <dbReference type="SAM" id="MobiDB-lite"/>
    </source>
</evidence>
<sequence length="312" mass="34349">MIWKDNQPTGPQYTFDRQAELKERVCASIAARSSTTAWNSASSPTGVESRKDDSEDKSLGAGYDGTHETRQPLTRNDVDQLITEEKNKALSVEMHESSLEPGEILEASEGPFTFAREPGPTDPTQPIPVRVSRNGDKSHDSTKSPITNVGIIQTSSSKSSVRLSRQTASPEGPDMASVSQSRAALDKQKLLARDDSFVLTQESLSHNEDHKYIPEWLDATGFYDLRYRKKKLALYRAKSTTDLVAEAPPPSRLLPTKGANLNSPHEFQTSTDQNKPSTKRGISSSACRQNINEHDRKTSKTNGTSGRPHLKG</sequence>
<feature type="compositionally biased region" description="Polar residues" evidence="1">
    <location>
        <begin position="143"/>
        <end position="154"/>
    </location>
</feature>
<keyword evidence="3" id="KW-1185">Reference proteome</keyword>
<feature type="region of interest" description="Disordered" evidence="1">
    <location>
        <begin position="30"/>
        <end position="184"/>
    </location>
</feature>
<accession>A0ABR3SVP3</accession>
<feature type="compositionally biased region" description="Polar residues" evidence="1">
    <location>
        <begin position="31"/>
        <end position="46"/>
    </location>
</feature>
<feature type="compositionally biased region" description="Basic and acidic residues" evidence="1">
    <location>
        <begin position="133"/>
        <end position="142"/>
    </location>
</feature>
<feature type="compositionally biased region" description="Basic and acidic residues" evidence="1">
    <location>
        <begin position="48"/>
        <end position="58"/>
    </location>
</feature>
<proteinExistence type="predicted"/>
<feature type="region of interest" description="Disordered" evidence="1">
    <location>
        <begin position="240"/>
        <end position="312"/>
    </location>
</feature>
<evidence type="ECO:0000313" key="3">
    <source>
        <dbReference type="Proteomes" id="UP001521116"/>
    </source>
</evidence>